<dbReference type="Proteomes" id="UP001454036">
    <property type="component" value="Unassembled WGS sequence"/>
</dbReference>
<evidence type="ECO:0000259" key="1">
    <source>
        <dbReference type="Pfam" id="PF24626"/>
    </source>
</evidence>
<proteinExistence type="predicted"/>
<dbReference type="EMBL" id="BAABME010005314">
    <property type="protein sequence ID" value="GAA0165254.1"/>
    <property type="molecule type" value="Genomic_DNA"/>
</dbReference>
<dbReference type="PANTHER" id="PTHR46148:SF57">
    <property type="entry name" value="OS12G0499874 PROTEIN"/>
    <property type="match status" value="1"/>
</dbReference>
<name>A0AAV3QMI1_LITER</name>
<feature type="domain" description="Tf2-1-like SH3-like" evidence="1">
    <location>
        <begin position="35"/>
        <end position="100"/>
    </location>
</feature>
<keyword evidence="3" id="KW-1185">Reference proteome</keyword>
<dbReference type="AlphaFoldDB" id="A0AAV3QMI1"/>
<dbReference type="PANTHER" id="PTHR46148">
    <property type="entry name" value="CHROMO DOMAIN-CONTAINING PROTEIN"/>
    <property type="match status" value="1"/>
</dbReference>
<reference evidence="2 3" key="1">
    <citation type="submission" date="2024-01" db="EMBL/GenBank/DDBJ databases">
        <title>The complete chloroplast genome sequence of Lithospermum erythrorhizon: insights into the phylogenetic relationship among Boraginaceae species and the maternal lineages of purple gromwells.</title>
        <authorList>
            <person name="Okada T."/>
            <person name="Watanabe K."/>
        </authorList>
    </citation>
    <scope>NUCLEOTIDE SEQUENCE [LARGE SCALE GENOMIC DNA]</scope>
</reference>
<accession>A0AAV3QMI1</accession>
<evidence type="ECO:0000313" key="3">
    <source>
        <dbReference type="Proteomes" id="UP001454036"/>
    </source>
</evidence>
<organism evidence="2 3">
    <name type="scientific">Lithospermum erythrorhizon</name>
    <name type="common">Purple gromwell</name>
    <name type="synonym">Lithospermum officinale var. erythrorhizon</name>
    <dbReference type="NCBI Taxonomy" id="34254"/>
    <lineage>
        <taxon>Eukaryota</taxon>
        <taxon>Viridiplantae</taxon>
        <taxon>Streptophyta</taxon>
        <taxon>Embryophyta</taxon>
        <taxon>Tracheophyta</taxon>
        <taxon>Spermatophyta</taxon>
        <taxon>Magnoliopsida</taxon>
        <taxon>eudicotyledons</taxon>
        <taxon>Gunneridae</taxon>
        <taxon>Pentapetalae</taxon>
        <taxon>asterids</taxon>
        <taxon>lamiids</taxon>
        <taxon>Boraginales</taxon>
        <taxon>Boraginaceae</taxon>
        <taxon>Boraginoideae</taxon>
        <taxon>Lithospermeae</taxon>
        <taxon>Lithospermum</taxon>
    </lineage>
</organism>
<sequence length="107" mass="12619">MNEKVHLIQDRIRIAQSRQKSYADVRRRPLEFEVGDHVYLKVSPMKGKKRFDRRRKLSPRYIGPYEILGKVGEVAYRVALPPSMSTVHDVFHISMLRKYVGDPKHMI</sequence>
<gene>
    <name evidence="2" type="ORF">LIER_20700</name>
</gene>
<protein>
    <recommendedName>
        <fullName evidence="1">Tf2-1-like SH3-like domain-containing protein</fullName>
    </recommendedName>
</protein>
<evidence type="ECO:0000313" key="2">
    <source>
        <dbReference type="EMBL" id="GAA0165254.1"/>
    </source>
</evidence>
<comment type="caution">
    <text evidence="2">The sequence shown here is derived from an EMBL/GenBank/DDBJ whole genome shotgun (WGS) entry which is preliminary data.</text>
</comment>
<dbReference type="InterPro" id="IPR056924">
    <property type="entry name" value="SH3_Tf2-1"/>
</dbReference>
<dbReference type="Pfam" id="PF24626">
    <property type="entry name" value="SH3_Tf2-1"/>
    <property type="match status" value="1"/>
</dbReference>